<feature type="domain" description="GPI inositol-deacylase winged helix" evidence="4">
    <location>
        <begin position="365"/>
        <end position="443"/>
    </location>
</feature>
<dbReference type="InterPro" id="IPR027417">
    <property type="entry name" value="P-loop_NTPase"/>
</dbReference>
<dbReference type="PRINTS" id="PR01415">
    <property type="entry name" value="ANKYRIN"/>
</dbReference>
<feature type="repeat" description="ANK" evidence="3">
    <location>
        <begin position="777"/>
        <end position="809"/>
    </location>
</feature>
<evidence type="ECO:0000256" key="1">
    <source>
        <dbReference type="ARBA" id="ARBA00022737"/>
    </source>
</evidence>
<keyword evidence="2 3" id="KW-0040">ANK repeat</keyword>
<dbReference type="Pfam" id="PF24883">
    <property type="entry name" value="NPHP3_N"/>
    <property type="match status" value="1"/>
</dbReference>
<feature type="repeat" description="ANK" evidence="3">
    <location>
        <begin position="810"/>
        <end position="842"/>
    </location>
</feature>
<feature type="repeat" description="ANK" evidence="3">
    <location>
        <begin position="749"/>
        <end position="781"/>
    </location>
</feature>
<evidence type="ECO:0000256" key="3">
    <source>
        <dbReference type="PROSITE-ProRule" id="PRU00023"/>
    </source>
</evidence>
<dbReference type="InterPro" id="IPR054471">
    <property type="entry name" value="GPIID_WHD"/>
</dbReference>
<sequence length="1152" mass="128956">MPNRQENCAGVITADGHARVQIGDSHNHTVVNNYLNSNPKLADSYDGDTDDEQVRTAFLLRLNTSPYEDRKNRKPNRVEGTCEWFTTHDLFRSWQEEKSAMLWVSADPGCGKSVLAKYLVDEVMASGTTRTTCFFFFKDDFDDQKTLEGALCCILHQLFVQKPDLLLHKFLDSFDEEGEQLFSSFDELWRMLIEATGHHNQGEIICILDALDECVENKRLAAALTQFYNNDKMVSPLKFLVTSRPYLYIGRELKALEDSQPTIHLSGESPEEVDKISQEINLVIGQRIKELGEMLRLPMEELQGLHAEITAINHRTYLWVHLTFSTLEETVFLSRAELRAKIHELPHTVEEAYDGILRKTCDPDKARKILHIIVAADRPLSLKEMAAALAFRGESHQCHQDLERDLTSPESLHIAIREACGLFVVIQASEVFLIHQTAKEFLVCLPPVRATTCSPLKWQYSLDPEESHHLLSEICIKYLLLADFERPTTVESSRAIGDERQFSFLEYAACNWAYHFRQTRNSGANLEHLALKLCDVRSPSCLHWLGVYGEKRMDKWISLELSTSLLISSYFGLDKLVASILRNSKTDVAVKGTSYHRTALSWASEKGYLAIVDLLLKHVNRFQVFFTDWSASHTSIVNRTDRFGRTPLWFAAANGHLDIVQALLRKGAKVDVRDQHGFTALSWATQHGYSDIVALLLENGAQQKSKSSQMDSRYLDGSTPLIKAARDGDEIVLKMLLNGGAKPGTQDFNGRTALVHASERGFDSVVKLLLDRGADVDATTALLYAAAHGHDRVVKLLLDQDADVGHSDADGCTALFLASSCGHYATAKLLIDRGANIETTNKHGFTSLTAAASGGHDTVVKLLMKREARIINSEGNSALSHAAHRGHLATVRLILEQGAGIVTMDELGISLAFACDEGHADVVELFLDRGVSVNRQDRDKGRTGLSLASSNGRVAVVKLLLDRGASIQAEDNNGARALMYASVGGHIPVMEMLLDRYWWTDINAQDNDGWTALIYGAWKGRIAVVELLLDRGAGMDVRDHDGWTALILALAMLPEAPDEDVDKQHQFDRWGLRITPRPSFDYPTSKFRTLLVGYFWLSSAPRLAYPYSDRIIPPITWSNDHLRMSLEPMQQYSLLQQFVVLAILTNIVISFQ</sequence>
<dbReference type="Gene3D" id="1.25.40.20">
    <property type="entry name" value="Ankyrin repeat-containing domain"/>
    <property type="match status" value="5"/>
</dbReference>
<comment type="caution">
    <text evidence="6">The sequence shown here is derived from an EMBL/GenBank/DDBJ whole genome shotgun (WGS) entry which is preliminary data.</text>
</comment>
<dbReference type="PROSITE" id="PS50297">
    <property type="entry name" value="ANK_REP_REGION"/>
    <property type="match status" value="9"/>
</dbReference>
<feature type="domain" description="Nephrocystin 3-like N-terminal" evidence="5">
    <location>
        <begin position="80"/>
        <end position="244"/>
    </location>
</feature>
<gene>
    <name evidence="6" type="ORF">PG997_014957</name>
</gene>
<feature type="repeat" description="ANK" evidence="3">
    <location>
        <begin position="874"/>
        <end position="906"/>
    </location>
</feature>
<feature type="repeat" description="ANK" evidence="3">
    <location>
        <begin position="716"/>
        <end position="748"/>
    </location>
</feature>
<feature type="repeat" description="ANK" evidence="3">
    <location>
        <begin position="643"/>
        <end position="675"/>
    </location>
</feature>
<dbReference type="RefSeq" id="XP_066661459.1">
    <property type="nucleotide sequence ID" value="XM_066819271.1"/>
</dbReference>
<evidence type="ECO:0000313" key="7">
    <source>
        <dbReference type="Proteomes" id="UP001433268"/>
    </source>
</evidence>
<dbReference type="SUPFAM" id="SSF52540">
    <property type="entry name" value="P-loop containing nucleoside triphosphate hydrolases"/>
    <property type="match status" value="1"/>
</dbReference>
<evidence type="ECO:0000313" key="6">
    <source>
        <dbReference type="EMBL" id="KAK8062860.1"/>
    </source>
</evidence>
<feature type="repeat" description="ANK" evidence="3">
    <location>
        <begin position="911"/>
        <end position="938"/>
    </location>
</feature>
<dbReference type="Pfam" id="PF12796">
    <property type="entry name" value="Ank_2"/>
    <property type="match status" value="3"/>
</dbReference>
<dbReference type="Pfam" id="PF00023">
    <property type="entry name" value="Ank"/>
    <property type="match status" value="3"/>
</dbReference>
<dbReference type="PANTHER" id="PTHR24198:SF165">
    <property type="entry name" value="ANKYRIN REPEAT-CONTAINING PROTEIN-RELATED"/>
    <property type="match status" value="1"/>
</dbReference>
<name>A0ABR1UVD5_9PEZI</name>
<feature type="repeat" description="ANK" evidence="3">
    <location>
        <begin position="1008"/>
        <end position="1040"/>
    </location>
</feature>
<dbReference type="Proteomes" id="UP001433268">
    <property type="component" value="Unassembled WGS sequence"/>
</dbReference>
<dbReference type="PANTHER" id="PTHR24198">
    <property type="entry name" value="ANKYRIN REPEAT AND PROTEIN KINASE DOMAIN-CONTAINING PROTEIN"/>
    <property type="match status" value="1"/>
</dbReference>
<organism evidence="6 7">
    <name type="scientific">Apiospora hydei</name>
    <dbReference type="NCBI Taxonomy" id="1337664"/>
    <lineage>
        <taxon>Eukaryota</taxon>
        <taxon>Fungi</taxon>
        <taxon>Dikarya</taxon>
        <taxon>Ascomycota</taxon>
        <taxon>Pezizomycotina</taxon>
        <taxon>Sordariomycetes</taxon>
        <taxon>Xylariomycetidae</taxon>
        <taxon>Amphisphaeriales</taxon>
        <taxon>Apiosporaceae</taxon>
        <taxon>Apiospora</taxon>
    </lineage>
</organism>
<keyword evidence="7" id="KW-1185">Reference proteome</keyword>
<dbReference type="SMART" id="SM00248">
    <property type="entry name" value="ANK"/>
    <property type="match status" value="13"/>
</dbReference>
<dbReference type="PROSITE" id="PS50088">
    <property type="entry name" value="ANK_REPEAT"/>
    <property type="match status" value="10"/>
</dbReference>
<feature type="repeat" description="ANK" evidence="3">
    <location>
        <begin position="676"/>
        <end position="708"/>
    </location>
</feature>
<dbReference type="InterPro" id="IPR036770">
    <property type="entry name" value="Ankyrin_rpt-contain_sf"/>
</dbReference>
<dbReference type="InterPro" id="IPR002110">
    <property type="entry name" value="Ankyrin_rpt"/>
</dbReference>
<evidence type="ECO:0000259" key="4">
    <source>
        <dbReference type="Pfam" id="PF22939"/>
    </source>
</evidence>
<dbReference type="GeneID" id="92052331"/>
<reference evidence="6 7" key="1">
    <citation type="submission" date="2023-01" db="EMBL/GenBank/DDBJ databases">
        <title>Analysis of 21 Apiospora genomes using comparative genomics revels a genus with tremendous synthesis potential of carbohydrate active enzymes and secondary metabolites.</title>
        <authorList>
            <person name="Sorensen T."/>
        </authorList>
    </citation>
    <scope>NUCLEOTIDE SEQUENCE [LARGE SCALE GENOMIC DNA]</scope>
    <source>
        <strain evidence="6 7">CBS 114990</strain>
    </source>
</reference>
<evidence type="ECO:0000256" key="2">
    <source>
        <dbReference type="ARBA" id="ARBA00023043"/>
    </source>
</evidence>
<dbReference type="InterPro" id="IPR056884">
    <property type="entry name" value="NPHP3-like_N"/>
</dbReference>
<proteinExistence type="predicted"/>
<evidence type="ECO:0000259" key="5">
    <source>
        <dbReference type="Pfam" id="PF24883"/>
    </source>
</evidence>
<keyword evidence="1" id="KW-0677">Repeat</keyword>
<accession>A0ABR1UVD5</accession>
<feature type="repeat" description="ANK" evidence="3">
    <location>
        <begin position="940"/>
        <end position="972"/>
    </location>
</feature>
<dbReference type="SUPFAM" id="SSF48403">
    <property type="entry name" value="Ankyrin repeat"/>
    <property type="match status" value="2"/>
</dbReference>
<dbReference type="Pfam" id="PF22939">
    <property type="entry name" value="WHD_GPIID"/>
    <property type="match status" value="1"/>
</dbReference>
<dbReference type="EMBL" id="JAQQWN010000010">
    <property type="protein sequence ID" value="KAK8062860.1"/>
    <property type="molecule type" value="Genomic_DNA"/>
</dbReference>
<dbReference type="Gene3D" id="3.40.50.300">
    <property type="entry name" value="P-loop containing nucleotide triphosphate hydrolases"/>
    <property type="match status" value="1"/>
</dbReference>
<protein>
    <submittedName>
        <fullName evidence="6">Ankyrin repeat-containing domain protein</fullName>
    </submittedName>
</protein>